<dbReference type="EMBL" id="CAKOFQ010007357">
    <property type="protein sequence ID" value="CAH1999183.1"/>
    <property type="molecule type" value="Genomic_DNA"/>
</dbReference>
<keyword evidence="2" id="KW-0732">Signal</keyword>
<organism evidence="3 4">
    <name type="scientific">Acanthoscelides obtectus</name>
    <name type="common">Bean weevil</name>
    <name type="synonym">Bruchus obtectus</name>
    <dbReference type="NCBI Taxonomy" id="200917"/>
    <lineage>
        <taxon>Eukaryota</taxon>
        <taxon>Metazoa</taxon>
        <taxon>Ecdysozoa</taxon>
        <taxon>Arthropoda</taxon>
        <taxon>Hexapoda</taxon>
        <taxon>Insecta</taxon>
        <taxon>Pterygota</taxon>
        <taxon>Neoptera</taxon>
        <taxon>Endopterygota</taxon>
        <taxon>Coleoptera</taxon>
        <taxon>Polyphaga</taxon>
        <taxon>Cucujiformia</taxon>
        <taxon>Chrysomeloidea</taxon>
        <taxon>Chrysomelidae</taxon>
        <taxon>Bruchinae</taxon>
        <taxon>Bruchini</taxon>
        <taxon>Acanthoscelides</taxon>
    </lineage>
</organism>
<evidence type="ECO:0000256" key="1">
    <source>
        <dbReference type="SAM" id="Phobius"/>
    </source>
</evidence>
<gene>
    <name evidence="3" type="ORF">ACAOBT_LOCUS24835</name>
</gene>
<feature type="chain" id="PRO_5040474699" evidence="2">
    <location>
        <begin position="26"/>
        <end position="160"/>
    </location>
</feature>
<feature type="signal peptide" evidence="2">
    <location>
        <begin position="1"/>
        <end position="25"/>
    </location>
</feature>
<evidence type="ECO:0000256" key="2">
    <source>
        <dbReference type="SAM" id="SignalP"/>
    </source>
</evidence>
<keyword evidence="1" id="KW-1133">Transmembrane helix</keyword>
<feature type="transmembrane region" description="Helical" evidence="1">
    <location>
        <begin position="75"/>
        <end position="93"/>
    </location>
</feature>
<keyword evidence="1" id="KW-0472">Membrane</keyword>
<keyword evidence="1" id="KW-0812">Transmembrane</keyword>
<accession>A0A9P0LST6</accession>
<evidence type="ECO:0000313" key="3">
    <source>
        <dbReference type="EMBL" id="CAH1999183.1"/>
    </source>
</evidence>
<name>A0A9P0LST6_ACAOB</name>
<dbReference type="AlphaFoldDB" id="A0A9P0LST6"/>
<protein>
    <submittedName>
        <fullName evidence="3">Uncharacterized protein</fullName>
    </submittedName>
</protein>
<dbReference type="Proteomes" id="UP001152888">
    <property type="component" value="Unassembled WGS sequence"/>
</dbReference>
<sequence length="160" mass="17810">MHSKISIQTAIFAFLLALLLNHTIGTIGRSKPLLHSRSNRHRALRFFPYSVGLAGTTRETRMIARKAIPLSVKMALVWTASVIAMTATVDAVAKCQMKTNVNIDHATCLLTVPTLWVVFTAPAFLDMLEMGFTAKVSLFCITRITLTRLSRSCSKIIRKY</sequence>
<keyword evidence="4" id="KW-1185">Reference proteome</keyword>
<evidence type="ECO:0000313" key="4">
    <source>
        <dbReference type="Proteomes" id="UP001152888"/>
    </source>
</evidence>
<feature type="transmembrane region" description="Helical" evidence="1">
    <location>
        <begin position="105"/>
        <end position="125"/>
    </location>
</feature>
<proteinExistence type="predicted"/>
<comment type="caution">
    <text evidence="3">The sequence shown here is derived from an EMBL/GenBank/DDBJ whole genome shotgun (WGS) entry which is preliminary data.</text>
</comment>
<reference evidence="3" key="1">
    <citation type="submission" date="2022-03" db="EMBL/GenBank/DDBJ databases">
        <authorList>
            <person name="Sayadi A."/>
        </authorList>
    </citation>
    <scope>NUCLEOTIDE SEQUENCE</scope>
</reference>